<proteinExistence type="predicted"/>
<protein>
    <submittedName>
        <fullName evidence="2">Uncharacterized protein</fullName>
    </submittedName>
</protein>
<keyword evidence="1" id="KW-1133">Transmembrane helix</keyword>
<dbReference type="Pfam" id="PF18926">
    <property type="entry name" value="DUF5676"/>
    <property type="match status" value="1"/>
</dbReference>
<gene>
    <name evidence="2" type="ORF">A2W32_03980</name>
</gene>
<evidence type="ECO:0000313" key="3">
    <source>
        <dbReference type="Proteomes" id="UP000177371"/>
    </source>
</evidence>
<keyword evidence="1" id="KW-0812">Transmembrane</keyword>
<evidence type="ECO:0000313" key="2">
    <source>
        <dbReference type="EMBL" id="OGC48619.1"/>
    </source>
</evidence>
<evidence type="ECO:0000256" key="1">
    <source>
        <dbReference type="SAM" id="Phobius"/>
    </source>
</evidence>
<feature type="transmembrane region" description="Helical" evidence="1">
    <location>
        <begin position="64"/>
        <end position="89"/>
    </location>
</feature>
<feature type="transmembrane region" description="Helical" evidence="1">
    <location>
        <begin position="12"/>
        <end position="35"/>
    </location>
</feature>
<organism evidence="2 3">
    <name type="scientific">candidate division WWE3 bacterium RBG_16_37_10</name>
    <dbReference type="NCBI Taxonomy" id="1802610"/>
    <lineage>
        <taxon>Bacteria</taxon>
        <taxon>Katanobacteria</taxon>
    </lineage>
</organism>
<dbReference type="InterPro" id="IPR044020">
    <property type="entry name" value="DUF5676"/>
</dbReference>
<reference evidence="2 3" key="1">
    <citation type="journal article" date="2016" name="Nat. Commun.">
        <title>Thousands of microbial genomes shed light on interconnected biogeochemical processes in an aquifer system.</title>
        <authorList>
            <person name="Anantharaman K."/>
            <person name="Brown C.T."/>
            <person name="Hug L.A."/>
            <person name="Sharon I."/>
            <person name="Castelle C.J."/>
            <person name="Probst A.J."/>
            <person name="Thomas B.C."/>
            <person name="Singh A."/>
            <person name="Wilkins M.J."/>
            <person name="Karaoz U."/>
            <person name="Brodie E.L."/>
            <person name="Williams K.H."/>
            <person name="Hubbard S.S."/>
            <person name="Banfield J.F."/>
        </authorList>
    </citation>
    <scope>NUCLEOTIDE SEQUENCE [LARGE SCALE GENOMIC DNA]</scope>
</reference>
<dbReference type="STRING" id="1802610.A2W32_03980"/>
<dbReference type="AlphaFoldDB" id="A0A1F4UUK2"/>
<dbReference type="Proteomes" id="UP000177371">
    <property type="component" value="Unassembled WGS sequence"/>
</dbReference>
<sequence>MMGVINVFDTKTLANAGAIVAFLTYSVCLLLVMVFPELIYSFMDLVFHGLNLELLKPLNEQINIGNAIVGSIILTVYIWITLYAFGYVYNKLKK</sequence>
<dbReference type="EMBL" id="MEUT01000065">
    <property type="protein sequence ID" value="OGC48619.1"/>
    <property type="molecule type" value="Genomic_DNA"/>
</dbReference>
<name>A0A1F4UUK2_UNCKA</name>
<comment type="caution">
    <text evidence="2">The sequence shown here is derived from an EMBL/GenBank/DDBJ whole genome shotgun (WGS) entry which is preliminary data.</text>
</comment>
<keyword evidence="1" id="KW-0472">Membrane</keyword>
<accession>A0A1F4UUK2</accession>